<dbReference type="InterPro" id="IPR042099">
    <property type="entry name" value="ANL_N_sf"/>
</dbReference>
<sequence>MASFDSDLKIWNGLELRYGFSYNTSIGAELLKKLSESPERVLSICHDEETSLTCHETKLASIRIAQNLTKLGYQKGDVIGFMCSNSTYLPAVLYASIMIGTPVNPLDTGFKKVDIMHMFDITQPKLVFCDYDVYERVKLSLDEMKSNAKIITLRQAIDGVTFVDELLAITGNEDSFEPTDLGDSREACAVIMCSSGTSGEIKGVCLSHANILSQLTTFDMSFAFISLSFSPIYWTTGLLTTILTALRSRDTRIMTIQPFSVELFLQLVKKYDINVFKAAPYQLTLLLQHPAFNAKDYERILIFFAMGSLVSESLRKEFRHAFPNHPLVIGYGMTEACITISANGPGDSIEGLTVGRISHNVKVKVIGKNGQPVDISVTGEIFAKPQFPFLGYYKNEEATRNAIDEDGYLKTGDIGFVDEEGNIFLIDKKKEVLKYKNYQVCTTEIEEIVQEIEGVEQVSVVGIPDPLYTTLPAAVVVKKPEFEDLNEQFIMDYVAEKLPEYNQLHGGVYFVEEMPMTASGQIQKRFVKVIAIREYKSRMVQEDDDEEYSQ</sequence>
<dbReference type="AlphaFoldDB" id="A0A9J6CDX7"/>
<evidence type="ECO:0000256" key="1">
    <source>
        <dbReference type="ARBA" id="ARBA00004275"/>
    </source>
</evidence>
<dbReference type="PROSITE" id="PS00455">
    <property type="entry name" value="AMP_BINDING"/>
    <property type="match status" value="1"/>
</dbReference>
<dbReference type="Pfam" id="PF00501">
    <property type="entry name" value="AMP-binding"/>
    <property type="match status" value="1"/>
</dbReference>
<comment type="subcellular location">
    <subcellularLocation>
        <location evidence="1">Peroxisome</location>
    </subcellularLocation>
</comment>
<evidence type="ECO:0000256" key="2">
    <source>
        <dbReference type="ARBA" id="ARBA00023140"/>
    </source>
</evidence>
<dbReference type="PANTHER" id="PTHR24096">
    <property type="entry name" value="LONG-CHAIN-FATTY-ACID--COA LIGASE"/>
    <property type="match status" value="1"/>
</dbReference>
<dbReference type="GO" id="GO:0005777">
    <property type="term" value="C:peroxisome"/>
    <property type="evidence" value="ECO:0007669"/>
    <property type="project" value="UniProtKB-SubCell"/>
</dbReference>
<accession>A0A9J6CDX7</accession>
<dbReference type="Gene3D" id="3.40.50.12780">
    <property type="entry name" value="N-terminal domain of ligase-like"/>
    <property type="match status" value="1"/>
</dbReference>
<evidence type="ECO:0000313" key="5">
    <source>
        <dbReference type="EMBL" id="KAG5680308.1"/>
    </source>
</evidence>
<name>A0A9J6CDX7_POLVA</name>
<dbReference type="InterPro" id="IPR025110">
    <property type="entry name" value="AMP-bd_C"/>
</dbReference>
<dbReference type="InterPro" id="IPR020845">
    <property type="entry name" value="AMP-binding_CS"/>
</dbReference>
<feature type="domain" description="AMP-dependent synthetase/ligase" evidence="3">
    <location>
        <begin position="36"/>
        <end position="393"/>
    </location>
</feature>
<protein>
    <submittedName>
        <fullName evidence="5">Uncharacterized protein</fullName>
    </submittedName>
</protein>
<keyword evidence="2" id="KW-0576">Peroxisome</keyword>
<dbReference type="InterPro" id="IPR045851">
    <property type="entry name" value="AMP-bd_C_sf"/>
</dbReference>
<organism evidence="5 6">
    <name type="scientific">Polypedilum vanderplanki</name>
    <name type="common">Sleeping chironomid midge</name>
    <dbReference type="NCBI Taxonomy" id="319348"/>
    <lineage>
        <taxon>Eukaryota</taxon>
        <taxon>Metazoa</taxon>
        <taxon>Ecdysozoa</taxon>
        <taxon>Arthropoda</taxon>
        <taxon>Hexapoda</taxon>
        <taxon>Insecta</taxon>
        <taxon>Pterygota</taxon>
        <taxon>Neoptera</taxon>
        <taxon>Endopterygota</taxon>
        <taxon>Diptera</taxon>
        <taxon>Nematocera</taxon>
        <taxon>Chironomoidea</taxon>
        <taxon>Chironomidae</taxon>
        <taxon>Chironominae</taxon>
        <taxon>Polypedilum</taxon>
        <taxon>Polypedilum</taxon>
    </lineage>
</organism>
<feature type="domain" description="AMP-binding enzyme C-terminal" evidence="4">
    <location>
        <begin position="444"/>
        <end position="520"/>
    </location>
</feature>
<dbReference type="Gene3D" id="3.30.300.30">
    <property type="match status" value="1"/>
</dbReference>
<evidence type="ECO:0000313" key="6">
    <source>
        <dbReference type="Proteomes" id="UP001107558"/>
    </source>
</evidence>
<dbReference type="Pfam" id="PF13193">
    <property type="entry name" value="AMP-binding_C"/>
    <property type="match status" value="1"/>
</dbReference>
<evidence type="ECO:0000259" key="3">
    <source>
        <dbReference type="Pfam" id="PF00501"/>
    </source>
</evidence>
<proteinExistence type="predicted"/>
<dbReference type="InterPro" id="IPR000873">
    <property type="entry name" value="AMP-dep_synth/lig_dom"/>
</dbReference>
<dbReference type="OrthoDB" id="10253869at2759"/>
<dbReference type="Proteomes" id="UP001107558">
    <property type="component" value="Chromosome 1"/>
</dbReference>
<dbReference type="GO" id="GO:0004467">
    <property type="term" value="F:long-chain fatty acid-CoA ligase activity"/>
    <property type="evidence" value="ECO:0007669"/>
    <property type="project" value="TreeGrafter"/>
</dbReference>
<keyword evidence="6" id="KW-1185">Reference proteome</keyword>
<dbReference type="GO" id="GO:0046949">
    <property type="term" value="P:fatty-acyl-CoA biosynthetic process"/>
    <property type="evidence" value="ECO:0007669"/>
    <property type="project" value="TreeGrafter"/>
</dbReference>
<dbReference type="PANTHER" id="PTHR24096:SF353">
    <property type="entry name" value="GH16244P-RELATED"/>
    <property type="match status" value="1"/>
</dbReference>
<dbReference type="SUPFAM" id="SSF56801">
    <property type="entry name" value="Acetyl-CoA synthetase-like"/>
    <property type="match status" value="1"/>
</dbReference>
<dbReference type="FunFam" id="3.40.50.12780:FF:000025">
    <property type="entry name" value="luciferin 4-monooxygenase"/>
    <property type="match status" value="1"/>
</dbReference>
<dbReference type="EMBL" id="JADBJN010000001">
    <property type="protein sequence ID" value="KAG5680308.1"/>
    <property type="molecule type" value="Genomic_DNA"/>
</dbReference>
<evidence type="ECO:0000259" key="4">
    <source>
        <dbReference type="Pfam" id="PF13193"/>
    </source>
</evidence>
<reference evidence="5" key="1">
    <citation type="submission" date="2021-03" db="EMBL/GenBank/DDBJ databases">
        <title>Chromosome level genome of the anhydrobiotic midge Polypedilum vanderplanki.</title>
        <authorList>
            <person name="Yoshida Y."/>
            <person name="Kikawada T."/>
            <person name="Gusev O."/>
        </authorList>
    </citation>
    <scope>NUCLEOTIDE SEQUENCE</scope>
    <source>
        <strain evidence="5">NIAS01</strain>
        <tissue evidence="5">Whole body or cell culture</tissue>
    </source>
</reference>
<comment type="caution">
    <text evidence="5">The sequence shown here is derived from an EMBL/GenBank/DDBJ whole genome shotgun (WGS) entry which is preliminary data.</text>
</comment>
<gene>
    <name evidence="5" type="ORF">PVAND_009823</name>
</gene>